<keyword evidence="1" id="KW-0812">Transmembrane</keyword>
<keyword evidence="1" id="KW-0472">Membrane</keyword>
<sequence length="57" mass="6363">MKVFGYLFIFIGIVAVFVTLNGIGEDMPQEIFVVISFLAIILGAYFLYKDKQKGNGL</sequence>
<organism evidence="2 3">
    <name type="scientific">Myroides phaeus</name>
    <dbReference type="NCBI Taxonomy" id="702745"/>
    <lineage>
        <taxon>Bacteria</taxon>
        <taxon>Pseudomonadati</taxon>
        <taxon>Bacteroidota</taxon>
        <taxon>Flavobacteriia</taxon>
        <taxon>Flavobacteriales</taxon>
        <taxon>Flavobacteriaceae</taxon>
        <taxon>Myroides</taxon>
    </lineage>
</organism>
<keyword evidence="3" id="KW-1185">Reference proteome</keyword>
<evidence type="ECO:0000256" key="1">
    <source>
        <dbReference type="SAM" id="Phobius"/>
    </source>
</evidence>
<proteinExistence type="predicted"/>
<dbReference type="AlphaFoldDB" id="A0A1G8D0Z0"/>
<evidence type="ECO:0000313" key="2">
    <source>
        <dbReference type="EMBL" id="SDH51143.1"/>
    </source>
</evidence>
<protein>
    <recommendedName>
        <fullName evidence="4">PEP-CTERM protein-sorting domain-containing protein</fullName>
    </recommendedName>
</protein>
<name>A0A1G8D0Z0_9FLAO</name>
<dbReference type="EMBL" id="FNDQ01000005">
    <property type="protein sequence ID" value="SDH51143.1"/>
    <property type="molecule type" value="Genomic_DNA"/>
</dbReference>
<dbReference type="Proteomes" id="UP000243588">
    <property type="component" value="Unassembled WGS sequence"/>
</dbReference>
<gene>
    <name evidence="2" type="ORF">SAMN05421818_105100</name>
</gene>
<dbReference type="RefSeq" id="WP_176770721.1">
    <property type="nucleotide sequence ID" value="NZ_FNDQ01000005.1"/>
</dbReference>
<evidence type="ECO:0000313" key="3">
    <source>
        <dbReference type="Proteomes" id="UP000243588"/>
    </source>
</evidence>
<feature type="transmembrane region" description="Helical" evidence="1">
    <location>
        <begin position="6"/>
        <end position="24"/>
    </location>
</feature>
<evidence type="ECO:0008006" key="4">
    <source>
        <dbReference type="Google" id="ProtNLM"/>
    </source>
</evidence>
<accession>A0A1G8D0Z0</accession>
<keyword evidence="1" id="KW-1133">Transmembrane helix</keyword>
<feature type="transmembrane region" description="Helical" evidence="1">
    <location>
        <begin position="31"/>
        <end position="48"/>
    </location>
</feature>
<reference evidence="3" key="1">
    <citation type="submission" date="2016-10" db="EMBL/GenBank/DDBJ databases">
        <authorList>
            <person name="Varghese N."/>
            <person name="Submissions S."/>
        </authorList>
    </citation>
    <scope>NUCLEOTIDE SEQUENCE [LARGE SCALE GENOMIC DNA]</scope>
    <source>
        <strain evidence="3">DSM 23313</strain>
    </source>
</reference>